<organism evidence="9 10">
    <name type="scientific">Caulobacter rhizosphaerae</name>
    <dbReference type="NCBI Taxonomy" id="2010972"/>
    <lineage>
        <taxon>Bacteria</taxon>
        <taxon>Pseudomonadati</taxon>
        <taxon>Pseudomonadota</taxon>
        <taxon>Alphaproteobacteria</taxon>
        <taxon>Caulobacterales</taxon>
        <taxon>Caulobacteraceae</taxon>
        <taxon>Caulobacter</taxon>
    </lineage>
</organism>
<feature type="transmembrane region" description="Helical" evidence="7">
    <location>
        <begin position="63"/>
        <end position="85"/>
    </location>
</feature>
<keyword evidence="10" id="KW-1185">Reference proteome</keyword>
<evidence type="ECO:0000256" key="4">
    <source>
        <dbReference type="ARBA" id="ARBA00022692"/>
    </source>
</evidence>
<dbReference type="InterPro" id="IPR005828">
    <property type="entry name" value="MFS_sugar_transport-like"/>
</dbReference>
<dbReference type="PANTHER" id="PTHR43045:SF7">
    <property type="entry name" value="MAJOR FACILITATOR SUPERFAMILY TRANSPORTER"/>
    <property type="match status" value="1"/>
</dbReference>
<evidence type="ECO:0000256" key="2">
    <source>
        <dbReference type="ARBA" id="ARBA00022448"/>
    </source>
</evidence>
<accession>A0ABU1MZC8</accession>
<dbReference type="PROSITE" id="PS00217">
    <property type="entry name" value="SUGAR_TRANSPORT_2"/>
    <property type="match status" value="1"/>
</dbReference>
<dbReference type="InterPro" id="IPR020846">
    <property type="entry name" value="MFS_dom"/>
</dbReference>
<dbReference type="RefSeq" id="WP_310031521.1">
    <property type="nucleotide sequence ID" value="NZ_JAVDRL010000006.1"/>
</dbReference>
<feature type="transmembrane region" description="Helical" evidence="7">
    <location>
        <begin position="197"/>
        <end position="218"/>
    </location>
</feature>
<keyword evidence="3" id="KW-1003">Cell membrane</keyword>
<evidence type="ECO:0000313" key="10">
    <source>
        <dbReference type="Proteomes" id="UP001262754"/>
    </source>
</evidence>
<dbReference type="SUPFAM" id="SSF103473">
    <property type="entry name" value="MFS general substrate transporter"/>
    <property type="match status" value="1"/>
</dbReference>
<feature type="transmembrane region" description="Helical" evidence="7">
    <location>
        <begin position="530"/>
        <end position="548"/>
    </location>
</feature>
<feature type="transmembrane region" description="Helical" evidence="7">
    <location>
        <begin position="506"/>
        <end position="524"/>
    </location>
</feature>
<dbReference type="Pfam" id="PF00083">
    <property type="entry name" value="Sugar_tr"/>
    <property type="match status" value="2"/>
</dbReference>
<gene>
    <name evidence="9" type="ORF">J2800_002282</name>
</gene>
<feature type="transmembrane region" description="Helical" evidence="7">
    <location>
        <begin position="23"/>
        <end position="43"/>
    </location>
</feature>
<dbReference type="InterPro" id="IPR036259">
    <property type="entry name" value="MFS_trans_sf"/>
</dbReference>
<evidence type="ECO:0000313" key="9">
    <source>
        <dbReference type="EMBL" id="MDR6531535.1"/>
    </source>
</evidence>
<dbReference type="Gene3D" id="1.20.1250.20">
    <property type="entry name" value="MFS general substrate transporter like domains"/>
    <property type="match status" value="3"/>
</dbReference>
<feature type="domain" description="Major facilitator superfamily (MFS) profile" evidence="8">
    <location>
        <begin position="25"/>
        <end position="552"/>
    </location>
</feature>
<comment type="caution">
    <text evidence="9">The sequence shown here is derived from an EMBL/GenBank/DDBJ whole genome shotgun (WGS) entry which is preliminary data.</text>
</comment>
<evidence type="ECO:0000256" key="3">
    <source>
        <dbReference type="ARBA" id="ARBA00022475"/>
    </source>
</evidence>
<sequence length="558" mass="59397">MGSDAAQTVKGAKGGRAVGRKDALVIGAASVGTVFEWYDFYLYGSLATYITKHFFSGVNETTGYIFALLAFAAGFAVRPFGALVFGRLGDLWGRKNTFLITMLLMGLSTFTVGLLPSYAAIGIAAPIALVIMRLVQGLALGGEYGGAATYVAEHAPPGRRGFYTSFIQVTATFGLFLSLVVILLTRKATGADAFEAFGWRIPFLISVLLLGVSLWIRLQLSESPSFQKMVDEGKGSKKPLADSFANWGNLKIVLLALVGLTAGQAVVWYTGQFYALFFLEKMLKVDGGTTNLLVAVALLIGTPFFVIFGWLSDKIGRKPIIMLGCILAALTYFPLFKTLTTAANPQLAAAVASAPVTVVADPADCSFQFDPVGKTVFNRSCDLAKSYLAKAGVTYSNQAAPAGSVAQVKIGQATIASFPGQTLDKAAFKARKTAWEKELGAALKTAGYPTKADDALINKPLVVAVLAILVLYVTMVYGPIAAMLVELFPTNIRYTSMSLPYHIGNGWFGGFLPTTAFAMVAATGNIYYGLWYPIVVAAVTAVVGVLFLKETKDVDIEA</sequence>
<feature type="transmembrane region" description="Helical" evidence="7">
    <location>
        <begin position="461"/>
        <end position="485"/>
    </location>
</feature>
<reference evidence="9 10" key="1">
    <citation type="submission" date="2023-07" db="EMBL/GenBank/DDBJ databases">
        <title>Sorghum-associated microbial communities from plants grown in Nebraska, USA.</title>
        <authorList>
            <person name="Schachtman D."/>
        </authorList>
    </citation>
    <scope>NUCLEOTIDE SEQUENCE [LARGE SCALE GENOMIC DNA]</scope>
    <source>
        <strain evidence="9 10">DS2154</strain>
    </source>
</reference>
<dbReference type="EMBL" id="JAVDRL010000006">
    <property type="protein sequence ID" value="MDR6531535.1"/>
    <property type="molecule type" value="Genomic_DNA"/>
</dbReference>
<evidence type="ECO:0000256" key="6">
    <source>
        <dbReference type="ARBA" id="ARBA00023136"/>
    </source>
</evidence>
<feature type="transmembrane region" description="Helical" evidence="7">
    <location>
        <begin position="97"/>
        <end position="115"/>
    </location>
</feature>
<keyword evidence="5 7" id="KW-1133">Transmembrane helix</keyword>
<comment type="subcellular location">
    <subcellularLocation>
        <location evidence="1">Cell membrane</location>
        <topology evidence="1">Multi-pass membrane protein</topology>
    </subcellularLocation>
</comment>
<keyword evidence="4 7" id="KW-0812">Transmembrane</keyword>
<feature type="transmembrane region" description="Helical" evidence="7">
    <location>
        <begin position="252"/>
        <end position="271"/>
    </location>
</feature>
<evidence type="ECO:0000256" key="7">
    <source>
        <dbReference type="SAM" id="Phobius"/>
    </source>
</evidence>
<name>A0ABU1MZC8_9CAUL</name>
<keyword evidence="6 7" id="KW-0472">Membrane</keyword>
<feature type="transmembrane region" description="Helical" evidence="7">
    <location>
        <begin position="319"/>
        <end position="336"/>
    </location>
</feature>
<evidence type="ECO:0000256" key="5">
    <source>
        <dbReference type="ARBA" id="ARBA00022989"/>
    </source>
</evidence>
<feature type="transmembrane region" description="Helical" evidence="7">
    <location>
        <begin position="291"/>
        <end position="312"/>
    </location>
</feature>
<protein>
    <submittedName>
        <fullName evidence="9">MFS family permease</fullName>
    </submittedName>
</protein>
<dbReference type="PROSITE" id="PS50850">
    <property type="entry name" value="MFS"/>
    <property type="match status" value="1"/>
</dbReference>
<evidence type="ECO:0000259" key="8">
    <source>
        <dbReference type="PROSITE" id="PS50850"/>
    </source>
</evidence>
<proteinExistence type="predicted"/>
<evidence type="ECO:0000256" key="1">
    <source>
        <dbReference type="ARBA" id="ARBA00004651"/>
    </source>
</evidence>
<keyword evidence="2" id="KW-0813">Transport</keyword>
<feature type="transmembrane region" description="Helical" evidence="7">
    <location>
        <begin position="162"/>
        <end position="185"/>
    </location>
</feature>
<dbReference type="Proteomes" id="UP001262754">
    <property type="component" value="Unassembled WGS sequence"/>
</dbReference>
<dbReference type="InterPro" id="IPR005829">
    <property type="entry name" value="Sugar_transporter_CS"/>
</dbReference>
<dbReference type="PANTHER" id="PTHR43045">
    <property type="entry name" value="SHIKIMATE TRANSPORTER"/>
    <property type="match status" value="1"/>
</dbReference>